<dbReference type="InterPro" id="IPR016181">
    <property type="entry name" value="Acyl_CoA_acyltransferase"/>
</dbReference>
<evidence type="ECO:0000313" key="6">
    <source>
        <dbReference type="EMBL" id="GGS51402.1"/>
    </source>
</evidence>
<protein>
    <recommendedName>
        <fullName evidence="3">Lysine N-acyltransferase MbtK</fullName>
    </recommendedName>
    <alternativeName>
        <fullName evidence="4">Mycobactin synthase protein K</fullName>
    </alternativeName>
</protein>
<dbReference type="PANTHER" id="PTHR31438:SF1">
    <property type="entry name" value="LYSINE N-ACYLTRANSFERASE C17G9.06C-RELATED"/>
    <property type="match status" value="1"/>
</dbReference>
<dbReference type="SMART" id="SM01006">
    <property type="entry name" value="AlcB"/>
    <property type="match status" value="1"/>
</dbReference>
<dbReference type="GO" id="GO:0019290">
    <property type="term" value="P:siderophore biosynthetic process"/>
    <property type="evidence" value="ECO:0007669"/>
    <property type="project" value="InterPro"/>
</dbReference>
<evidence type="ECO:0000256" key="2">
    <source>
        <dbReference type="ARBA" id="ARBA00005102"/>
    </source>
</evidence>
<evidence type="ECO:0000256" key="1">
    <source>
        <dbReference type="ARBA" id="ARBA00003818"/>
    </source>
</evidence>
<evidence type="ECO:0000256" key="3">
    <source>
        <dbReference type="ARBA" id="ARBA00020586"/>
    </source>
</evidence>
<organism evidence="6 7">
    <name type="scientific">Streptomyces griseoviridis</name>
    <dbReference type="NCBI Taxonomy" id="45398"/>
    <lineage>
        <taxon>Bacteria</taxon>
        <taxon>Bacillati</taxon>
        <taxon>Actinomycetota</taxon>
        <taxon>Actinomycetes</taxon>
        <taxon>Kitasatosporales</taxon>
        <taxon>Streptomycetaceae</taxon>
        <taxon>Streptomyces</taxon>
    </lineage>
</organism>
<dbReference type="SUPFAM" id="SSF55729">
    <property type="entry name" value="Acyl-CoA N-acyltransferases (Nat)"/>
    <property type="match status" value="1"/>
</dbReference>
<evidence type="ECO:0000259" key="5">
    <source>
        <dbReference type="SMART" id="SM01006"/>
    </source>
</evidence>
<reference evidence="6" key="1">
    <citation type="journal article" date="2014" name="Int. J. Syst. Evol. Microbiol.">
        <title>Complete genome sequence of Corynebacterium casei LMG S-19264T (=DSM 44701T), isolated from a smear-ripened cheese.</title>
        <authorList>
            <consortium name="US DOE Joint Genome Institute (JGI-PGF)"/>
            <person name="Walter F."/>
            <person name="Albersmeier A."/>
            <person name="Kalinowski J."/>
            <person name="Ruckert C."/>
        </authorList>
    </citation>
    <scope>NUCLEOTIDE SEQUENCE</scope>
    <source>
        <strain evidence="6">JCM 4234</strain>
    </source>
</reference>
<reference evidence="6" key="2">
    <citation type="submission" date="2020-09" db="EMBL/GenBank/DDBJ databases">
        <authorList>
            <person name="Sun Q."/>
            <person name="Ohkuma M."/>
        </authorList>
    </citation>
    <scope>NUCLEOTIDE SEQUENCE</scope>
    <source>
        <strain evidence="6">JCM 4234</strain>
    </source>
</reference>
<dbReference type="InterPro" id="IPR019432">
    <property type="entry name" value="Acyltransferase_MbtK/IucB-like"/>
</dbReference>
<dbReference type="Pfam" id="PF13523">
    <property type="entry name" value="Acetyltransf_8"/>
    <property type="match status" value="1"/>
</dbReference>
<proteinExistence type="predicted"/>
<evidence type="ECO:0000256" key="4">
    <source>
        <dbReference type="ARBA" id="ARBA00031122"/>
    </source>
</evidence>
<keyword evidence="7" id="KW-1185">Reference proteome</keyword>
<comment type="function">
    <text evidence="1">Acyltransferase required for the direct transfer of medium- to long-chain fatty acyl moieties from a carrier protein (MbtL) on to the epsilon-amino group of lysine residue in the mycobactin core.</text>
</comment>
<dbReference type="Gene3D" id="3.40.630.30">
    <property type="match status" value="1"/>
</dbReference>
<name>A0A918GQ30_STRGD</name>
<evidence type="ECO:0000313" key="7">
    <source>
        <dbReference type="Proteomes" id="UP000653493"/>
    </source>
</evidence>
<dbReference type="Proteomes" id="UP000653493">
    <property type="component" value="Unassembled WGS sequence"/>
</dbReference>
<comment type="caution">
    <text evidence="6">The sequence shown here is derived from an EMBL/GenBank/DDBJ whole genome shotgun (WGS) entry which is preliminary data.</text>
</comment>
<feature type="domain" description="Acyltransferase MbtK/IucB-like conserved" evidence="5">
    <location>
        <begin position="31"/>
        <end position="79"/>
    </location>
</feature>
<comment type="pathway">
    <text evidence="2">Siderophore biosynthesis; mycobactin biosynthesis.</text>
</comment>
<dbReference type="EMBL" id="BMSL01000015">
    <property type="protein sequence ID" value="GGS51402.1"/>
    <property type="molecule type" value="Genomic_DNA"/>
</dbReference>
<sequence>MPRTEASPRPAGVQAVTREAAHTPAGVFRLLPVDLARDLPLLGRWMNDPAVASFWELAGPWHLTAAHVRAQLTGAGHSVPCLGVLDGRPMSYWEIYRADLDPLARHCPVRPHDTGLHLLIGDAADRGRGLGTLLIGVVTGLVLAGLPACTRVLAEPDVRNAPCAAAFRNAGFRPSGEIVLPGKRAALMIRDRCPE</sequence>
<accession>A0A918GQ30</accession>
<dbReference type="AlphaFoldDB" id="A0A918GQ30"/>
<dbReference type="GO" id="GO:0016410">
    <property type="term" value="F:N-acyltransferase activity"/>
    <property type="evidence" value="ECO:0007669"/>
    <property type="project" value="TreeGrafter"/>
</dbReference>
<dbReference type="PANTHER" id="PTHR31438">
    <property type="entry name" value="LYSINE N-ACYLTRANSFERASE C17G9.06C-RELATED"/>
    <property type="match status" value="1"/>
</dbReference>
<gene>
    <name evidence="6" type="ORF">GCM10010238_46140</name>
</gene>